<evidence type="ECO:0000313" key="3">
    <source>
        <dbReference type="Proteomes" id="UP001164803"/>
    </source>
</evidence>
<sequence length="60" mass="6465">MRMFNIQPSIWGGFLIWGETLAVALVGSSSWNDSDGMDGSTGYDSTTQSDGTQDASVFLR</sequence>
<gene>
    <name evidence="2" type="ORF">NZD86_13305</name>
</gene>
<dbReference type="RefSeq" id="WP_268042374.1">
    <property type="nucleotide sequence ID" value="NZ_CP104064.1"/>
</dbReference>
<dbReference type="EMBL" id="CP104064">
    <property type="protein sequence ID" value="WAH35286.1"/>
    <property type="molecule type" value="Genomic_DNA"/>
</dbReference>
<feature type="region of interest" description="Disordered" evidence="1">
    <location>
        <begin position="36"/>
        <end position="60"/>
    </location>
</feature>
<protein>
    <submittedName>
        <fullName evidence="2">Uncharacterized protein</fullName>
    </submittedName>
</protein>
<accession>A0ABY6YYT7</accession>
<evidence type="ECO:0000313" key="2">
    <source>
        <dbReference type="EMBL" id="WAH35286.1"/>
    </source>
</evidence>
<organism evidence="2 3">
    <name type="scientific">Alicyclobacillus dauci</name>
    <dbReference type="NCBI Taxonomy" id="1475485"/>
    <lineage>
        <taxon>Bacteria</taxon>
        <taxon>Bacillati</taxon>
        <taxon>Bacillota</taxon>
        <taxon>Bacilli</taxon>
        <taxon>Bacillales</taxon>
        <taxon>Alicyclobacillaceae</taxon>
        <taxon>Alicyclobacillus</taxon>
    </lineage>
</organism>
<name>A0ABY6YYT7_9BACL</name>
<reference evidence="2" key="1">
    <citation type="submission" date="2022-08" db="EMBL/GenBank/DDBJ databases">
        <title>Alicyclobacillus dauci DSM2870, complete genome.</title>
        <authorList>
            <person name="Wang Q."/>
            <person name="Cai R."/>
            <person name="Wang Z."/>
        </authorList>
    </citation>
    <scope>NUCLEOTIDE SEQUENCE</scope>
    <source>
        <strain evidence="2">DSM 28700</strain>
    </source>
</reference>
<feature type="compositionally biased region" description="Polar residues" evidence="1">
    <location>
        <begin position="42"/>
        <end position="60"/>
    </location>
</feature>
<dbReference type="Proteomes" id="UP001164803">
    <property type="component" value="Chromosome"/>
</dbReference>
<keyword evidence="3" id="KW-1185">Reference proteome</keyword>
<evidence type="ECO:0000256" key="1">
    <source>
        <dbReference type="SAM" id="MobiDB-lite"/>
    </source>
</evidence>
<proteinExistence type="predicted"/>